<evidence type="ECO:0000313" key="1">
    <source>
        <dbReference type="EMBL" id="KAA9150185.1"/>
    </source>
</evidence>
<accession>A0A5N0UL67</accession>
<dbReference type="OrthoDB" id="34166at2"/>
<dbReference type="Proteomes" id="UP000319769">
    <property type="component" value="Unassembled WGS sequence"/>
</dbReference>
<dbReference type="RefSeq" id="WP_144757976.1">
    <property type="nucleotide sequence ID" value="NZ_VMNW02000123.1"/>
</dbReference>
<protein>
    <submittedName>
        <fullName evidence="1">Transcriptional regulator</fullName>
    </submittedName>
</protein>
<name>A0A5N0UL67_9PSEU</name>
<dbReference type="InterPro" id="IPR016084">
    <property type="entry name" value="Haem_Oase-like_multi-hlx"/>
</dbReference>
<gene>
    <name evidence="1" type="ORF">FPZ12_041795</name>
</gene>
<dbReference type="EMBL" id="VMNW02000123">
    <property type="protein sequence ID" value="KAA9150185.1"/>
    <property type="molecule type" value="Genomic_DNA"/>
</dbReference>
<evidence type="ECO:0000313" key="2">
    <source>
        <dbReference type="Proteomes" id="UP000319769"/>
    </source>
</evidence>
<proteinExistence type="predicted"/>
<comment type="caution">
    <text evidence="1">The sequence shown here is derived from an EMBL/GenBank/DDBJ whole genome shotgun (WGS) entry which is preliminary data.</text>
</comment>
<dbReference type="CDD" id="cd19358">
    <property type="entry name" value="TenA_E_Spr0628-like"/>
    <property type="match status" value="1"/>
</dbReference>
<dbReference type="AlphaFoldDB" id="A0A5N0UL67"/>
<sequence length="203" mass="21815">MLVAGGELAEALEMRFIREVSDGTIAPVPYANYLLIEEAFVRTATRLHGLAVWDAPSWTAVEANARAVHALVGEQTAYFRAARAEWPAAADMSEKQLAQSERLSEFALEAAREGGYAAVMTTLFAAETLYHTWCSAAHEKGNVPPGPIADWVELHAAEPFHAGVRALAAAVDALPADIPDARVHAWFTGMLAAETAFHDAVFG</sequence>
<keyword evidence="2" id="KW-1185">Reference proteome</keyword>
<organism evidence="1 2">
    <name type="scientific">Amycolatopsis acidicola</name>
    <dbReference type="NCBI Taxonomy" id="2596893"/>
    <lineage>
        <taxon>Bacteria</taxon>
        <taxon>Bacillati</taxon>
        <taxon>Actinomycetota</taxon>
        <taxon>Actinomycetes</taxon>
        <taxon>Pseudonocardiales</taxon>
        <taxon>Pseudonocardiaceae</taxon>
        <taxon>Amycolatopsis</taxon>
    </lineage>
</organism>
<dbReference type="Gene3D" id="1.20.910.10">
    <property type="entry name" value="Heme oxygenase-like"/>
    <property type="match status" value="1"/>
</dbReference>
<reference evidence="1" key="1">
    <citation type="submission" date="2019-09" db="EMBL/GenBank/DDBJ databases">
        <authorList>
            <person name="Teo W.F.A."/>
            <person name="Duangmal K."/>
        </authorList>
    </citation>
    <scope>NUCLEOTIDE SEQUENCE [LARGE SCALE GENOMIC DNA]</scope>
    <source>
        <strain evidence="1">K81G1</strain>
    </source>
</reference>
<dbReference type="SUPFAM" id="SSF48613">
    <property type="entry name" value="Heme oxygenase-like"/>
    <property type="match status" value="1"/>
</dbReference>